<organism evidence="1 2">
    <name type="scientific">Oryza meyeriana var. granulata</name>
    <dbReference type="NCBI Taxonomy" id="110450"/>
    <lineage>
        <taxon>Eukaryota</taxon>
        <taxon>Viridiplantae</taxon>
        <taxon>Streptophyta</taxon>
        <taxon>Embryophyta</taxon>
        <taxon>Tracheophyta</taxon>
        <taxon>Spermatophyta</taxon>
        <taxon>Magnoliopsida</taxon>
        <taxon>Liliopsida</taxon>
        <taxon>Poales</taxon>
        <taxon>Poaceae</taxon>
        <taxon>BOP clade</taxon>
        <taxon>Oryzoideae</taxon>
        <taxon>Oryzeae</taxon>
        <taxon>Oryzinae</taxon>
        <taxon>Oryza</taxon>
        <taxon>Oryza meyeriana</taxon>
    </lineage>
</organism>
<evidence type="ECO:0000313" key="1">
    <source>
        <dbReference type="EMBL" id="KAF0931623.1"/>
    </source>
</evidence>
<accession>A0A6G1F431</accession>
<name>A0A6G1F431_9ORYZ</name>
<protein>
    <submittedName>
        <fullName evidence="1">Uncharacterized protein</fullName>
    </submittedName>
</protein>
<proteinExistence type="predicted"/>
<reference evidence="1 2" key="1">
    <citation type="submission" date="2019-11" db="EMBL/GenBank/DDBJ databases">
        <title>Whole genome sequence of Oryza granulata.</title>
        <authorList>
            <person name="Li W."/>
        </authorList>
    </citation>
    <scope>NUCLEOTIDE SEQUENCE [LARGE SCALE GENOMIC DNA]</scope>
    <source>
        <strain evidence="2">cv. Menghai</strain>
        <tissue evidence="1">Leaf</tissue>
    </source>
</reference>
<dbReference type="Proteomes" id="UP000479710">
    <property type="component" value="Unassembled WGS sequence"/>
</dbReference>
<evidence type="ECO:0000313" key="2">
    <source>
        <dbReference type="Proteomes" id="UP000479710"/>
    </source>
</evidence>
<dbReference type="EMBL" id="SPHZ02000001">
    <property type="protein sequence ID" value="KAF0931623.1"/>
    <property type="molecule type" value="Genomic_DNA"/>
</dbReference>
<keyword evidence="2" id="KW-1185">Reference proteome</keyword>
<sequence>MKMTASVPQVGDMAGEIDGAGWFCLCREAVRARAGWFQVVSVEVGSMQGDSEVASWEGS</sequence>
<gene>
    <name evidence="1" type="ORF">E2562_005587</name>
</gene>
<comment type="caution">
    <text evidence="1">The sequence shown here is derived from an EMBL/GenBank/DDBJ whole genome shotgun (WGS) entry which is preliminary data.</text>
</comment>
<dbReference type="AlphaFoldDB" id="A0A6G1F431"/>